<evidence type="ECO:0000313" key="5">
    <source>
        <dbReference type="Proteomes" id="UP000619265"/>
    </source>
</evidence>
<dbReference type="PANTHER" id="PTHR32448">
    <property type="entry name" value="OS08G0158400 PROTEIN"/>
    <property type="match status" value="1"/>
</dbReference>
<dbReference type="AlphaFoldDB" id="A0A834CZA7"/>
<evidence type="ECO:0000313" key="4">
    <source>
        <dbReference type="EMBL" id="KAF5475449.1"/>
    </source>
</evidence>
<feature type="domain" description="Berberine/berberine-like" evidence="3">
    <location>
        <begin position="94"/>
        <end position="152"/>
    </location>
</feature>
<protein>
    <recommendedName>
        <fullName evidence="3">Berberine/berberine-like domain-containing protein</fullName>
    </recommendedName>
</protein>
<dbReference type="Gene3D" id="3.40.462.20">
    <property type="match status" value="1"/>
</dbReference>
<dbReference type="EMBL" id="LIHL02000003">
    <property type="protein sequence ID" value="KAF5475449.1"/>
    <property type="molecule type" value="Genomic_DNA"/>
</dbReference>
<evidence type="ECO:0000256" key="2">
    <source>
        <dbReference type="ARBA" id="ARBA00022827"/>
    </source>
</evidence>
<comment type="caution">
    <text evidence="4">The sequence shown here is derived from an EMBL/GenBank/DDBJ whole genome shotgun (WGS) entry which is preliminary data.</text>
</comment>
<dbReference type="InterPro" id="IPR012951">
    <property type="entry name" value="BBE"/>
</dbReference>
<organism evidence="4 5">
    <name type="scientific">Juglans regia</name>
    <name type="common">English walnut</name>
    <dbReference type="NCBI Taxonomy" id="51240"/>
    <lineage>
        <taxon>Eukaryota</taxon>
        <taxon>Viridiplantae</taxon>
        <taxon>Streptophyta</taxon>
        <taxon>Embryophyta</taxon>
        <taxon>Tracheophyta</taxon>
        <taxon>Spermatophyta</taxon>
        <taxon>Magnoliopsida</taxon>
        <taxon>eudicotyledons</taxon>
        <taxon>Gunneridae</taxon>
        <taxon>Pentapetalae</taxon>
        <taxon>rosids</taxon>
        <taxon>fabids</taxon>
        <taxon>Fagales</taxon>
        <taxon>Juglandaceae</taxon>
        <taxon>Juglans</taxon>
    </lineage>
</organism>
<dbReference type="InterPro" id="IPR016169">
    <property type="entry name" value="FAD-bd_PCMH_sub2"/>
</dbReference>
<keyword evidence="2" id="KW-0274">FAD</keyword>
<dbReference type="GO" id="GO:0016491">
    <property type="term" value="F:oxidoreductase activity"/>
    <property type="evidence" value="ECO:0007669"/>
    <property type="project" value="InterPro"/>
</dbReference>
<proteinExistence type="predicted"/>
<accession>A0A834CZA7</accession>
<keyword evidence="1" id="KW-0285">Flavoprotein</keyword>
<gene>
    <name evidence="4" type="ORF">F2P56_007253</name>
</gene>
<reference evidence="4" key="2">
    <citation type="submission" date="2020-03" db="EMBL/GenBank/DDBJ databases">
        <title>Walnut 2.0.</title>
        <authorList>
            <person name="Marrano A."/>
            <person name="Britton M."/>
            <person name="Zimin A.V."/>
            <person name="Zaini P.A."/>
            <person name="Workman R."/>
            <person name="Puiu D."/>
            <person name="Bianco L."/>
            <person name="Allen B.J."/>
            <person name="Troggio M."/>
            <person name="Leslie C.A."/>
            <person name="Timp W."/>
            <person name="Dendekar A."/>
            <person name="Salzberg S.L."/>
            <person name="Neale D.B."/>
        </authorList>
    </citation>
    <scope>NUCLEOTIDE SEQUENCE</scope>
    <source>
        <tissue evidence="4">Leaves</tissue>
    </source>
</reference>
<evidence type="ECO:0000259" key="3">
    <source>
        <dbReference type="Pfam" id="PF08031"/>
    </source>
</evidence>
<dbReference type="GO" id="GO:0050660">
    <property type="term" value="F:flavin adenine dinucleotide binding"/>
    <property type="evidence" value="ECO:0007669"/>
    <property type="project" value="InterPro"/>
</dbReference>
<sequence length="158" mass="18470">MEPIPEVGLEGIWERFYQKEDEEANLMLIPYGGRMSEISESAIPFPHRVGNIYKILHVVYWEEEGSAASERHISWIRRLYSYMAAYVSKSPRAAYINYRDLDIGTNSKEGNTSYRWASIWGTKYFKSNFNRLVHVKTMVDLTNFFRNEQSIPALSASW</sequence>
<reference evidence="4" key="1">
    <citation type="submission" date="2015-10" db="EMBL/GenBank/DDBJ databases">
        <authorList>
            <person name="Martinez-Garcia P.J."/>
            <person name="Crepeau M.W."/>
            <person name="Puiu D."/>
            <person name="Gonzalez-Ibeas D."/>
            <person name="Whalen J."/>
            <person name="Stevens K."/>
            <person name="Paul R."/>
            <person name="Butterfield T."/>
            <person name="Britton M."/>
            <person name="Reagan R."/>
            <person name="Chakraborty S."/>
            <person name="Walawage S.L."/>
            <person name="Vasquez-Gross H.A."/>
            <person name="Cardeno C."/>
            <person name="Famula R."/>
            <person name="Pratt K."/>
            <person name="Kuruganti S."/>
            <person name="Aradhya M.K."/>
            <person name="Leslie C.A."/>
            <person name="Dandekar A.M."/>
            <person name="Salzberg S.L."/>
            <person name="Wegrzyn J.L."/>
            <person name="Langley C.H."/>
            <person name="Neale D.B."/>
        </authorList>
    </citation>
    <scope>NUCLEOTIDE SEQUENCE</scope>
    <source>
        <tissue evidence="4">Leaves</tissue>
    </source>
</reference>
<dbReference type="Gramene" id="Jr03_17610_p1">
    <property type="protein sequence ID" value="cds.Jr03_17610_p1"/>
    <property type="gene ID" value="Jr03_17610"/>
</dbReference>
<evidence type="ECO:0000256" key="1">
    <source>
        <dbReference type="ARBA" id="ARBA00022630"/>
    </source>
</evidence>
<dbReference type="Pfam" id="PF08031">
    <property type="entry name" value="BBE"/>
    <property type="match status" value="1"/>
</dbReference>
<dbReference type="Proteomes" id="UP000619265">
    <property type="component" value="Unassembled WGS sequence"/>
</dbReference>
<dbReference type="Gene3D" id="3.30.465.10">
    <property type="match status" value="1"/>
</dbReference>
<name>A0A834CZA7_JUGRE</name>